<name>A0A1Y3ERB5_9BILA</name>
<proteinExistence type="predicted"/>
<organism evidence="1 2">
    <name type="scientific">Trichinella nativa</name>
    <dbReference type="NCBI Taxonomy" id="6335"/>
    <lineage>
        <taxon>Eukaryota</taxon>
        <taxon>Metazoa</taxon>
        <taxon>Ecdysozoa</taxon>
        <taxon>Nematoda</taxon>
        <taxon>Enoplea</taxon>
        <taxon>Dorylaimia</taxon>
        <taxon>Trichinellida</taxon>
        <taxon>Trichinellidae</taxon>
        <taxon>Trichinella</taxon>
    </lineage>
</organism>
<evidence type="ECO:0000313" key="1">
    <source>
        <dbReference type="EMBL" id="OUC47684.1"/>
    </source>
</evidence>
<evidence type="ECO:0000313" key="2">
    <source>
        <dbReference type="Proteomes" id="UP000243006"/>
    </source>
</evidence>
<dbReference type="EMBL" id="LVZM01003921">
    <property type="protein sequence ID" value="OUC47684.1"/>
    <property type="molecule type" value="Genomic_DNA"/>
</dbReference>
<dbReference type="Proteomes" id="UP000243006">
    <property type="component" value="Unassembled WGS sequence"/>
</dbReference>
<sequence>MKDSYNFVAPDVHTYNMWCDGLMILLGNEMVSPEFKQEFDLWLNIEIRLRLLELESVDVSSEVPAVPQEPPDFDNIA</sequence>
<gene>
    <name evidence="1" type="ORF">D917_06749</name>
</gene>
<reference evidence="1 2" key="1">
    <citation type="submission" date="2015-04" db="EMBL/GenBank/DDBJ databases">
        <title>Draft genome of the roundworm Trichinella nativa.</title>
        <authorList>
            <person name="Mitreva M."/>
        </authorList>
    </citation>
    <scope>NUCLEOTIDE SEQUENCE [LARGE SCALE GENOMIC DNA]</scope>
    <source>
        <strain evidence="1 2">ISS45</strain>
    </source>
</reference>
<dbReference type="AlphaFoldDB" id="A0A1Y3ERB5"/>
<comment type="caution">
    <text evidence="1">The sequence shown here is derived from an EMBL/GenBank/DDBJ whole genome shotgun (WGS) entry which is preliminary data.</text>
</comment>
<protein>
    <recommendedName>
        <fullName evidence="3">PH domain-containing protein</fullName>
    </recommendedName>
</protein>
<dbReference type="Gene3D" id="6.10.10.90">
    <property type="match status" value="1"/>
</dbReference>
<accession>A0A1Y3ERB5</accession>
<evidence type="ECO:0008006" key="3">
    <source>
        <dbReference type="Google" id="ProtNLM"/>
    </source>
</evidence>